<evidence type="ECO:0000313" key="3">
    <source>
        <dbReference type="Proteomes" id="UP001500752"/>
    </source>
</evidence>
<reference evidence="3" key="1">
    <citation type="journal article" date="2019" name="Int. J. Syst. Evol. Microbiol.">
        <title>The Global Catalogue of Microorganisms (GCM) 10K type strain sequencing project: providing services to taxonomists for standard genome sequencing and annotation.</title>
        <authorList>
            <consortium name="The Broad Institute Genomics Platform"/>
            <consortium name="The Broad Institute Genome Sequencing Center for Infectious Disease"/>
            <person name="Wu L."/>
            <person name="Ma J."/>
        </authorList>
    </citation>
    <scope>NUCLEOTIDE SEQUENCE [LARGE SCALE GENOMIC DNA]</scope>
    <source>
        <strain evidence="3">JCM 30742</strain>
    </source>
</reference>
<dbReference type="Gene3D" id="1.10.1200.120">
    <property type="entry name" value="Large-conductance mechanosensitive channel, MscL, domain 1"/>
    <property type="match status" value="1"/>
</dbReference>
<sequence length="67" mass="7589">MAAKTYGEAQVLSYVNGLTAPVNFLLISAAIYFVIVMPMNNLIEFRDKKLHFGHSWSRKRSPRTSNS</sequence>
<dbReference type="InterPro" id="IPR036019">
    <property type="entry name" value="MscL_channel"/>
</dbReference>
<keyword evidence="1" id="KW-1133">Transmembrane helix</keyword>
<evidence type="ECO:0000313" key="2">
    <source>
        <dbReference type="EMBL" id="GAA3672653.1"/>
    </source>
</evidence>
<accession>A0ABP7BZN1</accession>
<protein>
    <submittedName>
        <fullName evidence="2">Uncharacterized protein</fullName>
    </submittedName>
</protein>
<gene>
    <name evidence="2" type="ORF">GCM10023081_08740</name>
</gene>
<dbReference type="Proteomes" id="UP001500752">
    <property type="component" value="Unassembled WGS sequence"/>
</dbReference>
<keyword evidence="1" id="KW-0812">Transmembrane</keyword>
<dbReference type="RefSeq" id="WP_345148760.1">
    <property type="nucleotide sequence ID" value="NZ_BAABEO010000008.1"/>
</dbReference>
<feature type="transmembrane region" description="Helical" evidence="1">
    <location>
        <begin position="20"/>
        <end position="39"/>
    </location>
</feature>
<dbReference type="EMBL" id="BAABEO010000008">
    <property type="protein sequence ID" value="GAA3672653.1"/>
    <property type="molecule type" value="Genomic_DNA"/>
</dbReference>
<evidence type="ECO:0000256" key="1">
    <source>
        <dbReference type="SAM" id="Phobius"/>
    </source>
</evidence>
<name>A0ABP7BZN1_9MICC</name>
<comment type="caution">
    <text evidence="2">The sequence shown here is derived from an EMBL/GenBank/DDBJ whole genome shotgun (WGS) entry which is preliminary data.</text>
</comment>
<keyword evidence="3" id="KW-1185">Reference proteome</keyword>
<proteinExistence type="predicted"/>
<keyword evidence="1" id="KW-0472">Membrane</keyword>
<organism evidence="2 3">
    <name type="scientific">Arthrobacter ginkgonis</name>
    <dbReference type="NCBI Taxonomy" id="1630594"/>
    <lineage>
        <taxon>Bacteria</taxon>
        <taxon>Bacillati</taxon>
        <taxon>Actinomycetota</taxon>
        <taxon>Actinomycetes</taxon>
        <taxon>Micrococcales</taxon>
        <taxon>Micrococcaceae</taxon>
        <taxon>Arthrobacter</taxon>
    </lineage>
</organism>